<dbReference type="EMBL" id="AP026867">
    <property type="protein sequence ID" value="BDS13864.1"/>
    <property type="molecule type" value="Genomic_DNA"/>
</dbReference>
<evidence type="ECO:0000313" key="1">
    <source>
        <dbReference type="EMBL" id="BDS13864.1"/>
    </source>
</evidence>
<dbReference type="RefSeq" id="WP_264789114.1">
    <property type="nucleotide sequence ID" value="NZ_AP026867.1"/>
</dbReference>
<proteinExistence type="predicted"/>
<sequence>MHQSKLIKVFKTLNKQEIRQFKKWILSPIHNEHKDVQKLFQFLFTRYSINAKTLKKERAWKYIYTTQTYNDLRLRHLMSFSLDVLEKFVRYKMAKKDLFYQEKILTRAYLDRKLVRPAAQKIKKATEQLENSLPQNESYHYHQYELEVLKFDLKGTQDRTRATNLTEITTHASLFFMITTLRYAYIALSHQNLKKTAYNLPLLDSVLLEVEQNDYNDCPVLMIYYHGYHTLKNPMDEIHFERLKYYLNTQADVLGEKEQVAVLLMALNYAIKCLNTGNKLYIKEAFDLYQKGLIDDLLIENGRMSHFAYKNIVSLGIILKEYDWLDDFIPTYALKLEPASQANYQHYSLARLTFARGNFSQAMDLLVQAEYDDIMLNIGAKVMLLKLYYEQAYWDALEALLESFRIFLNRKKALSYHKKHYTNLIVLVKRMINVPIFDEQSLEKLSEQIKTTDPLAERDWLLQQIKNRG</sequence>
<reference evidence="1" key="1">
    <citation type="submission" date="2022-09" db="EMBL/GenBank/DDBJ databases">
        <title>Aureispira anguillicida sp. nov., isolated from Leptocephalus of Japanese eel Anguilla japonica.</title>
        <authorList>
            <person name="Yuasa K."/>
            <person name="Mekata T."/>
            <person name="Ikunari K."/>
        </authorList>
    </citation>
    <scope>NUCLEOTIDE SEQUENCE</scope>
    <source>
        <strain evidence="1">EL160426</strain>
    </source>
</reference>
<name>A0A915YIY3_9BACT</name>
<dbReference type="KEGG" id="aup:AsAng_0046260"/>
<protein>
    <submittedName>
        <fullName evidence="1">Uncharacterized protein</fullName>
    </submittedName>
</protein>
<gene>
    <name evidence="1" type="ORF">AsAng_0046260</name>
</gene>
<dbReference type="Proteomes" id="UP001060919">
    <property type="component" value="Chromosome"/>
</dbReference>
<accession>A0A915YIY3</accession>
<organism evidence="1 2">
    <name type="scientific">Aureispira anguillae</name>
    <dbReference type="NCBI Taxonomy" id="2864201"/>
    <lineage>
        <taxon>Bacteria</taxon>
        <taxon>Pseudomonadati</taxon>
        <taxon>Bacteroidota</taxon>
        <taxon>Saprospiria</taxon>
        <taxon>Saprospirales</taxon>
        <taxon>Saprospiraceae</taxon>
        <taxon>Aureispira</taxon>
    </lineage>
</organism>
<keyword evidence="2" id="KW-1185">Reference proteome</keyword>
<dbReference type="AlphaFoldDB" id="A0A915YIY3"/>
<evidence type="ECO:0000313" key="2">
    <source>
        <dbReference type="Proteomes" id="UP001060919"/>
    </source>
</evidence>